<sequence length="217" mass="24191">MGHALPVLGHSLPTLSAATKPAVLVLCGLWLAGCASAPPKNPADLCALFRERDGWYAAALRAERRWGLPVPVQMAIINRESGFVEDARPPRYRFLGVIPLWRLSSAYGYGQVKDATWDWYRATTGQADADRDAFEDVVDFVAWYGHQSRSQLGISPYDAYRHYLAYHEGHAGYRRGSYRAKPGLKRVARQVAADARRYRRQLAGCQAALARTLTALE</sequence>
<organism evidence="2 3">
    <name type="scientific">Candidatus Methylocalor cossyra</name>
    <dbReference type="NCBI Taxonomy" id="3108543"/>
    <lineage>
        <taxon>Bacteria</taxon>
        <taxon>Pseudomonadati</taxon>
        <taxon>Pseudomonadota</taxon>
        <taxon>Gammaproteobacteria</taxon>
        <taxon>Methylococcales</taxon>
        <taxon>Methylococcaceae</taxon>
        <taxon>Candidatus Methylocalor</taxon>
    </lineage>
</organism>
<keyword evidence="3" id="KW-1185">Reference proteome</keyword>
<dbReference type="InterPro" id="IPR045795">
    <property type="entry name" value="SLT_4"/>
</dbReference>
<dbReference type="EMBL" id="OZ026884">
    <property type="protein sequence ID" value="CAL1241437.1"/>
    <property type="molecule type" value="Genomic_DNA"/>
</dbReference>
<gene>
    <name evidence="2" type="ORF">MECH1_V1_2661</name>
</gene>
<feature type="domain" description="Transglycosylase SLT" evidence="1">
    <location>
        <begin position="23"/>
        <end position="205"/>
    </location>
</feature>
<dbReference type="Proteomes" id="UP001497493">
    <property type="component" value="Chromosome"/>
</dbReference>
<dbReference type="SUPFAM" id="SSF53955">
    <property type="entry name" value="Lysozyme-like"/>
    <property type="match status" value="1"/>
</dbReference>
<accession>A0ABP1CB88</accession>
<evidence type="ECO:0000313" key="2">
    <source>
        <dbReference type="EMBL" id="CAL1241437.1"/>
    </source>
</evidence>
<evidence type="ECO:0000313" key="3">
    <source>
        <dbReference type="Proteomes" id="UP001497493"/>
    </source>
</evidence>
<dbReference type="Pfam" id="PF19489">
    <property type="entry name" value="SLT_4"/>
    <property type="match status" value="1"/>
</dbReference>
<protein>
    <recommendedName>
        <fullName evidence="1">Transglycosylase SLT domain-containing protein</fullName>
    </recommendedName>
</protein>
<dbReference type="InterPro" id="IPR023346">
    <property type="entry name" value="Lysozyme-like_dom_sf"/>
</dbReference>
<dbReference type="Gene3D" id="1.10.530.10">
    <property type="match status" value="1"/>
</dbReference>
<proteinExistence type="predicted"/>
<dbReference type="CDD" id="cd00442">
    <property type="entry name" value="Lyz-like"/>
    <property type="match status" value="1"/>
</dbReference>
<name>A0ABP1CB88_9GAMM</name>
<reference evidence="2 3" key="1">
    <citation type="submission" date="2024-04" db="EMBL/GenBank/DDBJ databases">
        <authorList>
            <person name="Cremers G."/>
        </authorList>
    </citation>
    <scope>NUCLEOTIDE SEQUENCE [LARGE SCALE GENOMIC DNA]</scope>
    <source>
        <strain evidence="2">MeCH1-AG</strain>
    </source>
</reference>
<evidence type="ECO:0000259" key="1">
    <source>
        <dbReference type="Pfam" id="PF19489"/>
    </source>
</evidence>